<dbReference type="GO" id="GO:0004180">
    <property type="term" value="F:carboxypeptidase activity"/>
    <property type="evidence" value="ECO:0007669"/>
    <property type="project" value="UniProtKB-KW"/>
</dbReference>
<dbReference type="EMBL" id="CP157485">
    <property type="protein sequence ID" value="XBO46703.1"/>
    <property type="molecule type" value="Genomic_DNA"/>
</dbReference>
<dbReference type="AlphaFoldDB" id="A0AAU7K2I1"/>
<dbReference type="SUPFAM" id="SSF49464">
    <property type="entry name" value="Carboxypeptidase regulatory domain-like"/>
    <property type="match status" value="1"/>
</dbReference>
<sequence length="141" mass="15550">MIKALGFLALFFIIINCKAQFNLSGKVTDEGFKALPFVTVKISGLQNSIFYTQTDSLGTYQFKLQAGKYSTVFSAINFKNVGRLVTITGDTIINIQLQVIPNTLKDVQVNAKKALIEKKIDRIVFNVENSISVIGTDAILL</sequence>
<gene>
    <name evidence="1" type="ORF">ABEG20_15535</name>
</gene>
<keyword evidence="1" id="KW-0645">Protease</keyword>
<reference evidence="1" key="1">
    <citation type="submission" date="2024-05" db="EMBL/GenBank/DDBJ databases">
        <authorList>
            <person name="Kim S."/>
            <person name="Heo J."/>
            <person name="Choi H."/>
            <person name="Choi Y."/>
            <person name="Kwon S.-W."/>
            <person name="Kim Y."/>
        </authorList>
    </citation>
    <scope>NUCLEOTIDE SEQUENCE</scope>
    <source>
        <strain evidence="1">KACC 23697</strain>
    </source>
</reference>
<evidence type="ECO:0000313" key="1">
    <source>
        <dbReference type="EMBL" id="XBO46703.1"/>
    </source>
</evidence>
<accession>A0AAU7K2I1</accession>
<name>A0AAU7K2I1_9SPHI</name>
<dbReference type="Gene3D" id="2.60.40.1120">
    <property type="entry name" value="Carboxypeptidase-like, regulatory domain"/>
    <property type="match status" value="1"/>
</dbReference>
<organism evidence="1">
    <name type="scientific">Pedobacter sp. KACC 23697</name>
    <dbReference type="NCBI Taxonomy" id="3149230"/>
    <lineage>
        <taxon>Bacteria</taxon>
        <taxon>Pseudomonadati</taxon>
        <taxon>Bacteroidota</taxon>
        <taxon>Sphingobacteriia</taxon>
        <taxon>Sphingobacteriales</taxon>
        <taxon>Sphingobacteriaceae</taxon>
        <taxon>Pedobacter</taxon>
    </lineage>
</organism>
<dbReference type="InterPro" id="IPR008969">
    <property type="entry name" value="CarboxyPept-like_regulatory"/>
</dbReference>
<keyword evidence="1" id="KW-0378">Hydrolase</keyword>
<proteinExistence type="predicted"/>
<protein>
    <submittedName>
        <fullName evidence="1">Carboxypeptidase-like regulatory domain-containing protein</fullName>
    </submittedName>
</protein>
<dbReference type="Pfam" id="PF13715">
    <property type="entry name" value="CarbopepD_reg_2"/>
    <property type="match status" value="1"/>
</dbReference>
<keyword evidence="1" id="KW-0121">Carboxypeptidase</keyword>
<dbReference type="RefSeq" id="WP_406824208.1">
    <property type="nucleotide sequence ID" value="NZ_CP157485.1"/>
</dbReference>